<feature type="transmembrane region" description="Helical" evidence="1">
    <location>
        <begin position="235"/>
        <end position="256"/>
    </location>
</feature>
<dbReference type="KEGG" id="cel:CELE_Y7A9C.9"/>
<keyword evidence="1" id="KW-1133">Transmembrane helix</keyword>
<evidence type="ECO:0000313" key="4">
    <source>
        <dbReference type="WormBase" id="Y7A9C.9"/>
    </source>
</evidence>
<dbReference type="RefSeq" id="NP_001023588.1">
    <property type="nucleotide sequence ID" value="NM_001028417.2"/>
</dbReference>
<dbReference type="UCSC" id="Y7A9C.9">
    <property type="organism name" value="c. elegans"/>
</dbReference>
<organism evidence="2 3">
    <name type="scientific">Caenorhabditis elegans</name>
    <dbReference type="NCBI Taxonomy" id="6239"/>
    <lineage>
        <taxon>Eukaryota</taxon>
        <taxon>Metazoa</taxon>
        <taxon>Ecdysozoa</taxon>
        <taxon>Nematoda</taxon>
        <taxon>Chromadorea</taxon>
        <taxon>Rhabditida</taxon>
        <taxon>Rhabditina</taxon>
        <taxon>Rhabditomorpha</taxon>
        <taxon>Rhabditoidea</taxon>
        <taxon>Rhabditidae</taxon>
        <taxon>Peloderinae</taxon>
        <taxon>Caenorhabditis</taxon>
    </lineage>
</organism>
<protein>
    <submittedName>
        <fullName evidence="2">Serpentine Receptor, class Z</fullName>
    </submittedName>
</protein>
<dbReference type="PhylomeDB" id="Q5WRK6"/>
<keyword evidence="1" id="KW-0472">Membrane</keyword>
<dbReference type="HOGENOM" id="CLU_056063_2_1_1"/>
<feature type="transmembrane region" description="Helical" evidence="1">
    <location>
        <begin position="268"/>
        <end position="288"/>
    </location>
</feature>
<dbReference type="OMA" id="CKLINIV"/>
<feature type="transmembrane region" description="Helical" evidence="1">
    <location>
        <begin position="149"/>
        <end position="171"/>
    </location>
</feature>
<dbReference type="InterPro" id="IPR018817">
    <property type="entry name" value="7TM_GPCR_serpentine_rcpt_Srz"/>
</dbReference>
<evidence type="ECO:0000256" key="1">
    <source>
        <dbReference type="SAM" id="Phobius"/>
    </source>
</evidence>
<keyword evidence="1" id="KW-0812">Transmembrane</keyword>
<feature type="transmembrane region" description="Helical" evidence="1">
    <location>
        <begin position="192"/>
        <end position="215"/>
    </location>
</feature>
<keyword evidence="2" id="KW-0675">Receptor</keyword>
<evidence type="ECO:0000313" key="2">
    <source>
        <dbReference type="EMBL" id="CAH60794.1"/>
    </source>
</evidence>
<feature type="transmembrane region" description="Helical" evidence="1">
    <location>
        <begin position="89"/>
        <end position="107"/>
    </location>
</feature>
<dbReference type="EMBL" id="BX284604">
    <property type="protein sequence ID" value="CAH60794.1"/>
    <property type="molecule type" value="Genomic_DNA"/>
</dbReference>
<reference evidence="2 3" key="1">
    <citation type="journal article" date="1998" name="Science">
        <title>Genome sequence of the nematode C. elegans: a platform for investigating biology.</title>
        <authorList>
            <consortium name="The C. elegans sequencing consortium"/>
            <person name="Sulson J.E."/>
            <person name="Waterston R."/>
        </authorList>
    </citation>
    <scope>NUCLEOTIDE SEQUENCE [LARGE SCALE GENOMIC DNA]</scope>
    <source>
        <strain evidence="2 3">Bristol N2</strain>
    </source>
</reference>
<dbReference type="Pfam" id="PF10325">
    <property type="entry name" value="7TM_GPCR_Srz"/>
    <property type="match status" value="1"/>
</dbReference>
<dbReference type="PANTHER" id="PTHR31720:SF3">
    <property type="entry name" value="SERPENTINE RECEPTOR, CLASS Z-RELATED"/>
    <property type="match status" value="1"/>
</dbReference>
<dbReference type="AlphaFoldDB" id="Q5WRK6"/>
<dbReference type="FunCoup" id="Q5WRK6">
    <property type="interactions" value="1"/>
</dbReference>
<evidence type="ECO:0000313" key="3">
    <source>
        <dbReference type="Proteomes" id="UP000001940"/>
    </source>
</evidence>
<dbReference type="CTD" id="3565568"/>
<dbReference type="InParanoid" id="Q5WRK6"/>
<dbReference type="eggNOG" id="ENOG502THKU">
    <property type="taxonomic scope" value="Eukaryota"/>
</dbReference>
<dbReference type="GeneID" id="3565568"/>
<name>Q5WRK6_CAEEL</name>
<gene>
    <name evidence="2 4" type="primary">srz-75</name>
    <name evidence="2" type="ORF">CELE_Y7A9C.9</name>
    <name evidence="4" type="ORF">Y7A9C.9</name>
</gene>
<feature type="transmembrane region" description="Helical" evidence="1">
    <location>
        <begin position="20"/>
        <end position="40"/>
    </location>
</feature>
<dbReference type="AGR" id="WB:WBGene00023517"/>
<feature type="transmembrane region" description="Helical" evidence="1">
    <location>
        <begin position="61"/>
        <end position="83"/>
    </location>
</feature>
<dbReference type="WormBase" id="Y7A9C.9">
    <property type="protein sequence ID" value="CE37457"/>
    <property type="gene ID" value="WBGene00023517"/>
    <property type="gene designation" value="srz-75"/>
</dbReference>
<sequence length="320" mass="36758">MSNSSEFINYVISQPTVSGFIAMFLTFTLFYLITFPFYVIAFKLNRTRDRNTLLFPTVGHVYNMVTITFYLFVSFIICMSLFMNSGPELSNLILFIIVALITFALYLSTEAFHFLIFLLAAQRFLVFYFPSTEKHIALFQKFMSKKVWYVHLVSVVKEITIICIVGSQMEIKRPNIRCIPAPGYCQDTWSGIGFYTVGFILFFHVLLFLSIPFYIPIMISAQKISSNQYCKVQNYIHWQTLTIFVCKLINIVVVIYNHTFGSLSIAEYTVVIVIIDIVTTPLIVQLSYLGSNGVSFQWRTFFRELFGGEGSSTVAPQLDN</sequence>
<keyword evidence="3" id="KW-1185">Reference proteome</keyword>
<dbReference type="Proteomes" id="UP000001940">
    <property type="component" value="Chromosome IV"/>
</dbReference>
<proteinExistence type="predicted"/>
<accession>Q5WRK6</accession>
<dbReference type="PANTHER" id="PTHR31720">
    <property type="entry name" value="SERPENTINE RECEPTOR, CLASS Z-RELATED"/>
    <property type="match status" value="1"/>
</dbReference>
<dbReference type="PaxDb" id="6239-Y7A9C.9"/>